<sequence>MKITPRNVALVAASVTISLTITIPVPAMAQSTEQVPMSTLDASSADAAHVPGLWRIEQNPDDDAESFEERAGGSIGPFVMVADNPHFSQGTVSAHGCYTGGPLGGQAIVKNWIERKNANGNWERVATGQPVTVPQGCGRGKRSNARAQCSNFTRTLYRNVVDVDILGAIDPPMKAYKENWVNCGV</sequence>
<evidence type="ECO:0000313" key="4">
    <source>
        <dbReference type="Proteomes" id="UP000596145"/>
    </source>
</evidence>
<dbReference type="AlphaFoldDB" id="A0A7T4JVK7"/>
<reference evidence="2 4" key="1">
    <citation type="submission" date="2020-12" db="EMBL/GenBank/DDBJ databases">
        <title>FDA dAtabase for Regulatory Grade micrObial Sequences (FDA-ARGOS): Supporting development and validation of Infectious Disease Dx tests.</title>
        <authorList>
            <person name="Sproer C."/>
            <person name="Gronow S."/>
            <person name="Severitt S."/>
            <person name="Schroder I."/>
            <person name="Tallon L."/>
            <person name="Sadzewicz L."/>
            <person name="Zhao X."/>
            <person name="Boylan J."/>
            <person name="Ott S."/>
            <person name="Bowen H."/>
            <person name="Vavikolanu K."/>
            <person name="Mehta A."/>
            <person name="Aluvathingal J."/>
            <person name="Nadendla S."/>
            <person name="Lowell S."/>
            <person name="Myers T."/>
            <person name="Yan Y."/>
            <person name="Sichtig H."/>
        </authorList>
    </citation>
    <scope>NUCLEOTIDE SEQUENCE [LARGE SCALE GENOMIC DNA]</scope>
    <source>
        <strain evidence="2 4">FDAARGOS_1053</strain>
        <strain evidence="3">FDAARGOS_1191</strain>
    </source>
</reference>
<feature type="chain" id="PRO_5034077733" description="Secreted protein" evidence="1">
    <location>
        <begin position="30"/>
        <end position="185"/>
    </location>
</feature>
<proteinExistence type="predicted"/>
<dbReference type="EMBL" id="CP066007">
    <property type="protein sequence ID" value="QQB46966.1"/>
    <property type="molecule type" value="Genomic_DNA"/>
</dbReference>
<protein>
    <recommendedName>
        <fullName evidence="5">Secreted protein</fullName>
    </recommendedName>
</protein>
<keyword evidence="1" id="KW-0732">Signal</keyword>
<dbReference type="Proteomes" id="UP000617681">
    <property type="component" value="Chromosome"/>
</dbReference>
<evidence type="ECO:0000256" key="1">
    <source>
        <dbReference type="SAM" id="SignalP"/>
    </source>
</evidence>
<dbReference type="GeneID" id="92761247"/>
<feature type="signal peptide" evidence="1">
    <location>
        <begin position="1"/>
        <end position="29"/>
    </location>
</feature>
<organism evidence="2 4">
    <name type="scientific">Corynebacterium glucuronolyticum</name>
    <dbReference type="NCBI Taxonomy" id="39791"/>
    <lineage>
        <taxon>Bacteria</taxon>
        <taxon>Bacillati</taxon>
        <taxon>Actinomycetota</taxon>
        <taxon>Actinomycetes</taxon>
        <taxon>Mycobacteriales</taxon>
        <taxon>Corynebacteriaceae</taxon>
        <taxon>Corynebacterium</taxon>
    </lineage>
</organism>
<name>A0A7T4JVK7_9CORY</name>
<evidence type="ECO:0000313" key="3">
    <source>
        <dbReference type="EMBL" id="QRP70503.1"/>
    </source>
</evidence>
<evidence type="ECO:0000313" key="2">
    <source>
        <dbReference type="EMBL" id="QQB46966.1"/>
    </source>
</evidence>
<dbReference type="EMBL" id="CP069534">
    <property type="protein sequence ID" value="QRP70503.1"/>
    <property type="molecule type" value="Genomic_DNA"/>
</dbReference>
<evidence type="ECO:0008006" key="5">
    <source>
        <dbReference type="Google" id="ProtNLM"/>
    </source>
</evidence>
<accession>A0A7T4JVK7</accession>
<gene>
    <name evidence="2" type="ORF">I6I10_03350</name>
    <name evidence="3" type="ORF">I6J21_12310</name>
</gene>
<dbReference type="Proteomes" id="UP000596145">
    <property type="component" value="Chromosome"/>
</dbReference>
<dbReference type="RefSeq" id="WP_143336849.1">
    <property type="nucleotide sequence ID" value="NZ_CP066007.1"/>
</dbReference>